<dbReference type="SUPFAM" id="SSF51197">
    <property type="entry name" value="Clavaminate synthase-like"/>
    <property type="match status" value="1"/>
</dbReference>
<gene>
    <name evidence="2" type="primary">Alkbh3</name>
    <name evidence="2" type="ORF">SNAT2548_LOCUS18177</name>
</gene>
<sequence length="261" mass="29043">MVRHVKFPVCLAPEKEPSEGEFGLDYEPGSLAGALQITTAIAHYYPDATKQETLLTNAAFHCDDSFLTLNLETTRGIHGLQSWPEGPQIRRFRYDDEANSSVMNLFVGGYLQALSQGRWRSLLHSGSNPSDEDRLSLTIFLGIPQLHEAARSQHEGTRGEQEQQVFNWFGEAQHMDSWSAGARFDEIQEMYSHGDGFHQSVQELLRRPRPMPSKTRARHRQAVANARAKAEQTVAETSQALSGLNTTPALGSPPIQVTSIT</sequence>
<dbReference type="AlphaFoldDB" id="A0A812P1S5"/>
<proteinExistence type="predicted"/>
<evidence type="ECO:0000313" key="2">
    <source>
        <dbReference type="EMBL" id="CAE7346543.1"/>
    </source>
</evidence>
<reference evidence="2" key="1">
    <citation type="submission" date="2021-02" db="EMBL/GenBank/DDBJ databases">
        <authorList>
            <person name="Dougan E. K."/>
            <person name="Rhodes N."/>
            <person name="Thang M."/>
            <person name="Chan C."/>
        </authorList>
    </citation>
    <scope>NUCLEOTIDE SEQUENCE</scope>
</reference>
<dbReference type="InterPro" id="IPR044861">
    <property type="entry name" value="IPNS-like_FE2OG_OXY"/>
</dbReference>
<organism evidence="2 3">
    <name type="scientific">Symbiodinium natans</name>
    <dbReference type="NCBI Taxonomy" id="878477"/>
    <lineage>
        <taxon>Eukaryota</taxon>
        <taxon>Sar</taxon>
        <taxon>Alveolata</taxon>
        <taxon>Dinophyceae</taxon>
        <taxon>Suessiales</taxon>
        <taxon>Symbiodiniaceae</taxon>
        <taxon>Symbiodinium</taxon>
    </lineage>
</organism>
<name>A0A812P1S5_9DINO</name>
<dbReference type="Pfam" id="PF03171">
    <property type="entry name" value="2OG-FeII_Oxy"/>
    <property type="match status" value="1"/>
</dbReference>
<keyword evidence="3" id="KW-1185">Reference proteome</keyword>
<protein>
    <submittedName>
        <fullName evidence="2">Alkbh3 protein</fullName>
    </submittedName>
</protein>
<dbReference type="OrthoDB" id="288590at2759"/>
<evidence type="ECO:0000313" key="3">
    <source>
        <dbReference type="Proteomes" id="UP000604046"/>
    </source>
</evidence>
<dbReference type="Proteomes" id="UP000604046">
    <property type="component" value="Unassembled WGS sequence"/>
</dbReference>
<dbReference type="EMBL" id="CAJNDS010002136">
    <property type="protein sequence ID" value="CAE7346543.1"/>
    <property type="molecule type" value="Genomic_DNA"/>
</dbReference>
<comment type="caution">
    <text evidence="2">The sequence shown here is derived from an EMBL/GenBank/DDBJ whole genome shotgun (WGS) entry which is preliminary data.</text>
</comment>
<feature type="domain" description="Isopenicillin N synthase-like Fe(2+) 2OG dioxygenase" evidence="1">
    <location>
        <begin position="41"/>
        <end position="141"/>
    </location>
</feature>
<evidence type="ECO:0000259" key="1">
    <source>
        <dbReference type="Pfam" id="PF03171"/>
    </source>
</evidence>
<accession>A0A812P1S5</accession>
<dbReference type="Gene3D" id="2.60.120.330">
    <property type="entry name" value="B-lactam Antibiotic, Isopenicillin N Synthase, Chain"/>
    <property type="match status" value="1"/>
</dbReference>
<dbReference type="InterPro" id="IPR027443">
    <property type="entry name" value="IPNS-like_sf"/>
</dbReference>